<dbReference type="AlphaFoldDB" id="A0A4Y2KTI0"/>
<protein>
    <submittedName>
        <fullName evidence="1">Uncharacterized protein</fullName>
    </submittedName>
</protein>
<sequence>MTDQEKVDLDGFALLISGTTGFKEGKLFRVPDILDGTSQSQANKVLVIVEDWELSENISALCFNTTVSNIEWKKAACVQLENHLKR</sequence>
<name>A0A4Y2KTI0_ARAVE</name>
<accession>A0A4Y2KTI0</accession>
<reference evidence="1 2" key="1">
    <citation type="journal article" date="2019" name="Sci. Rep.">
        <title>Orb-weaving spider Araneus ventricosus genome elucidates the spidroin gene catalogue.</title>
        <authorList>
            <person name="Kono N."/>
            <person name="Nakamura H."/>
            <person name="Ohtoshi R."/>
            <person name="Moran D.A.P."/>
            <person name="Shinohara A."/>
            <person name="Yoshida Y."/>
            <person name="Fujiwara M."/>
            <person name="Mori M."/>
            <person name="Tomita M."/>
            <person name="Arakawa K."/>
        </authorList>
    </citation>
    <scope>NUCLEOTIDE SEQUENCE [LARGE SCALE GENOMIC DNA]</scope>
</reference>
<evidence type="ECO:0000313" key="2">
    <source>
        <dbReference type="Proteomes" id="UP000499080"/>
    </source>
</evidence>
<gene>
    <name evidence="1" type="ORF">AVEN_114004_1</name>
</gene>
<evidence type="ECO:0000313" key="1">
    <source>
        <dbReference type="EMBL" id="GBN05588.1"/>
    </source>
</evidence>
<dbReference type="Proteomes" id="UP000499080">
    <property type="component" value="Unassembled WGS sequence"/>
</dbReference>
<comment type="caution">
    <text evidence="1">The sequence shown here is derived from an EMBL/GenBank/DDBJ whole genome shotgun (WGS) entry which is preliminary data.</text>
</comment>
<organism evidence="1 2">
    <name type="scientific">Araneus ventricosus</name>
    <name type="common">Orbweaver spider</name>
    <name type="synonym">Epeira ventricosa</name>
    <dbReference type="NCBI Taxonomy" id="182803"/>
    <lineage>
        <taxon>Eukaryota</taxon>
        <taxon>Metazoa</taxon>
        <taxon>Ecdysozoa</taxon>
        <taxon>Arthropoda</taxon>
        <taxon>Chelicerata</taxon>
        <taxon>Arachnida</taxon>
        <taxon>Araneae</taxon>
        <taxon>Araneomorphae</taxon>
        <taxon>Entelegynae</taxon>
        <taxon>Araneoidea</taxon>
        <taxon>Araneidae</taxon>
        <taxon>Araneus</taxon>
    </lineage>
</organism>
<proteinExistence type="predicted"/>
<keyword evidence="2" id="KW-1185">Reference proteome</keyword>
<dbReference type="EMBL" id="BGPR01004982">
    <property type="protein sequence ID" value="GBN05588.1"/>
    <property type="molecule type" value="Genomic_DNA"/>
</dbReference>